<dbReference type="PROSITE" id="PS50055">
    <property type="entry name" value="TYR_PHOSPHATASE_PTP"/>
    <property type="match status" value="1"/>
</dbReference>
<accession>A0ABD2PYR5</accession>
<comment type="caution">
    <text evidence="4">The sequence shown here is derived from an EMBL/GenBank/DDBJ whole genome shotgun (WGS) entry which is preliminary data.</text>
</comment>
<feature type="domain" description="Tyrosine-protein phosphatase" evidence="2">
    <location>
        <begin position="242"/>
        <end position="323"/>
    </location>
</feature>
<evidence type="ECO:0000313" key="4">
    <source>
        <dbReference type="EMBL" id="KAL3312223.1"/>
    </source>
</evidence>
<dbReference type="Gene3D" id="3.90.190.10">
    <property type="entry name" value="Protein tyrosine phosphatase superfamily"/>
    <property type="match status" value="1"/>
</dbReference>
<gene>
    <name evidence="4" type="primary">PTPN3_3</name>
    <name evidence="4" type="ORF">Ciccas_009187</name>
</gene>
<dbReference type="InterPro" id="IPR029021">
    <property type="entry name" value="Prot-tyrosine_phosphatase-like"/>
</dbReference>
<protein>
    <submittedName>
        <fullName evidence="4">Tyrosine-protein phosphatase non-receptor type 3</fullName>
    </submittedName>
</protein>
<evidence type="ECO:0000259" key="3">
    <source>
        <dbReference type="PROSITE" id="PS50106"/>
    </source>
</evidence>
<organism evidence="4 5">
    <name type="scientific">Cichlidogyrus casuarinus</name>
    <dbReference type="NCBI Taxonomy" id="1844966"/>
    <lineage>
        <taxon>Eukaryota</taxon>
        <taxon>Metazoa</taxon>
        <taxon>Spiralia</taxon>
        <taxon>Lophotrochozoa</taxon>
        <taxon>Platyhelminthes</taxon>
        <taxon>Monogenea</taxon>
        <taxon>Monopisthocotylea</taxon>
        <taxon>Dactylogyridea</taxon>
        <taxon>Ancyrocephalidae</taxon>
        <taxon>Cichlidogyrus</taxon>
    </lineage>
</organism>
<evidence type="ECO:0000256" key="1">
    <source>
        <dbReference type="SAM" id="MobiDB-lite"/>
    </source>
</evidence>
<dbReference type="Pfam" id="PF00595">
    <property type="entry name" value="PDZ"/>
    <property type="match status" value="1"/>
</dbReference>
<feature type="domain" description="PDZ" evidence="3">
    <location>
        <begin position="51"/>
        <end position="123"/>
    </location>
</feature>
<keyword evidence="5" id="KW-1185">Reference proteome</keyword>
<dbReference type="InterPro" id="IPR001478">
    <property type="entry name" value="PDZ"/>
</dbReference>
<dbReference type="InterPro" id="IPR036034">
    <property type="entry name" value="PDZ_sf"/>
</dbReference>
<proteinExistence type="predicted"/>
<dbReference type="AlphaFoldDB" id="A0ABD2PYR5"/>
<dbReference type="EMBL" id="JBJKFK010001791">
    <property type="protein sequence ID" value="KAL3312223.1"/>
    <property type="molecule type" value="Genomic_DNA"/>
</dbReference>
<evidence type="ECO:0000259" key="2">
    <source>
        <dbReference type="PROSITE" id="PS50055"/>
    </source>
</evidence>
<dbReference type="PANTHER" id="PTHR45706:SF4">
    <property type="entry name" value="TYROSINE-PROTEIN PHOSPHATASE"/>
    <property type="match status" value="1"/>
</dbReference>
<dbReference type="SUPFAM" id="SSF50156">
    <property type="entry name" value="PDZ domain-like"/>
    <property type="match status" value="1"/>
</dbReference>
<evidence type="ECO:0000313" key="5">
    <source>
        <dbReference type="Proteomes" id="UP001626550"/>
    </source>
</evidence>
<dbReference type="Pfam" id="PF00102">
    <property type="entry name" value="Y_phosphatase"/>
    <property type="match status" value="1"/>
</dbReference>
<dbReference type="SMART" id="SM00228">
    <property type="entry name" value="PDZ"/>
    <property type="match status" value="1"/>
</dbReference>
<dbReference type="Proteomes" id="UP001626550">
    <property type="component" value="Unassembled WGS sequence"/>
</dbReference>
<sequence>MFSYAKQCRTVRLACTYSLFNLTQTAYDPSGLVSPAFSGLSDYAHDPSVTTVRIRPDNRGRFGFNVKGGANHKTPVIVSRVGENLPADVCIPKLCEGDQILVINGQDVASLTHEQVIQLIRSSKEKNTELEMLVRPRIYNTEDAIEETGGPSVPDSGDAPPLPPRPPQTLVSPTTNGGSMILSITGEKPTTNGGPGSFARGPLTSSHRRSSALISWNLIPDKSSPLWASMRELEAAILSGQTERDFSDMYKKKAGYSAAVSKKLENCAKNRYRDILPYDQTRVILLDAPSDYINANHVNGGTFNASEMPSYNTILVASPSSHFSDEMKASQHLPNNGSHQVYVPLQQKTLYLDESVNQCDLNYGLLRGRERLSMYHNMKMQEEANWSATRPRRHSRNNAIRLGTSSLRQFSPIDALNLEGGAKTPEKTLILATQQSKSKNAISGSCDAILEANDDSQSDEPCLPFTPKKYAYDAFREASYV</sequence>
<dbReference type="PANTHER" id="PTHR45706">
    <property type="entry name" value="TYROSINE-PROTEIN PHOSPHATASE"/>
    <property type="match status" value="1"/>
</dbReference>
<feature type="region of interest" description="Disordered" evidence="1">
    <location>
        <begin position="145"/>
        <end position="204"/>
    </location>
</feature>
<dbReference type="InterPro" id="IPR000242">
    <property type="entry name" value="PTP_cat"/>
</dbReference>
<reference evidence="4 5" key="1">
    <citation type="submission" date="2024-11" db="EMBL/GenBank/DDBJ databases">
        <title>Adaptive evolution of stress response genes in parasites aligns with host niche diversity.</title>
        <authorList>
            <person name="Hahn C."/>
            <person name="Resl P."/>
        </authorList>
    </citation>
    <scope>NUCLEOTIDE SEQUENCE [LARGE SCALE GENOMIC DNA]</scope>
    <source>
        <strain evidence="4">EGGRZ-B1_66</strain>
        <tissue evidence="4">Body</tissue>
    </source>
</reference>
<dbReference type="SUPFAM" id="SSF52799">
    <property type="entry name" value="(Phosphotyrosine protein) phosphatases II"/>
    <property type="match status" value="1"/>
</dbReference>
<dbReference type="Gene3D" id="2.30.42.10">
    <property type="match status" value="1"/>
</dbReference>
<dbReference type="PROSITE" id="PS50106">
    <property type="entry name" value="PDZ"/>
    <property type="match status" value="1"/>
</dbReference>
<name>A0ABD2PYR5_9PLAT</name>